<evidence type="ECO:0000313" key="1">
    <source>
        <dbReference type="EMBL" id="KAF2105948.1"/>
    </source>
</evidence>
<name>A0A6A5YIJ0_9PLEO</name>
<evidence type="ECO:0000313" key="2">
    <source>
        <dbReference type="Proteomes" id="UP000799770"/>
    </source>
</evidence>
<reference evidence="1" key="1">
    <citation type="journal article" date="2020" name="Stud. Mycol.">
        <title>101 Dothideomycetes genomes: a test case for predicting lifestyles and emergence of pathogens.</title>
        <authorList>
            <person name="Haridas S."/>
            <person name="Albert R."/>
            <person name="Binder M."/>
            <person name="Bloem J."/>
            <person name="Labutti K."/>
            <person name="Salamov A."/>
            <person name="Andreopoulos B."/>
            <person name="Baker S."/>
            <person name="Barry K."/>
            <person name="Bills G."/>
            <person name="Bluhm B."/>
            <person name="Cannon C."/>
            <person name="Castanera R."/>
            <person name="Culley D."/>
            <person name="Daum C."/>
            <person name="Ezra D."/>
            <person name="Gonzalez J."/>
            <person name="Henrissat B."/>
            <person name="Kuo A."/>
            <person name="Liang C."/>
            <person name="Lipzen A."/>
            <person name="Lutzoni F."/>
            <person name="Magnuson J."/>
            <person name="Mondo S."/>
            <person name="Nolan M."/>
            <person name="Ohm R."/>
            <person name="Pangilinan J."/>
            <person name="Park H.-J."/>
            <person name="Ramirez L."/>
            <person name="Alfaro M."/>
            <person name="Sun H."/>
            <person name="Tritt A."/>
            <person name="Yoshinaga Y."/>
            <person name="Zwiers L.-H."/>
            <person name="Turgeon B."/>
            <person name="Goodwin S."/>
            <person name="Spatafora J."/>
            <person name="Crous P."/>
            <person name="Grigoriev I."/>
        </authorList>
    </citation>
    <scope>NUCLEOTIDE SEQUENCE</scope>
    <source>
        <strain evidence="1">CBS 627.86</strain>
    </source>
</reference>
<keyword evidence="2" id="KW-1185">Reference proteome</keyword>
<dbReference type="AlphaFoldDB" id="A0A6A5YIJ0"/>
<dbReference type="Proteomes" id="UP000799770">
    <property type="component" value="Unassembled WGS sequence"/>
</dbReference>
<protein>
    <submittedName>
        <fullName evidence="1">Uncharacterized protein</fullName>
    </submittedName>
</protein>
<organism evidence="1 2">
    <name type="scientific">Lophiotrema nucula</name>
    <dbReference type="NCBI Taxonomy" id="690887"/>
    <lineage>
        <taxon>Eukaryota</taxon>
        <taxon>Fungi</taxon>
        <taxon>Dikarya</taxon>
        <taxon>Ascomycota</taxon>
        <taxon>Pezizomycotina</taxon>
        <taxon>Dothideomycetes</taxon>
        <taxon>Pleosporomycetidae</taxon>
        <taxon>Pleosporales</taxon>
        <taxon>Lophiotremataceae</taxon>
        <taxon>Lophiotrema</taxon>
    </lineage>
</organism>
<proteinExistence type="predicted"/>
<dbReference type="EMBL" id="ML977368">
    <property type="protein sequence ID" value="KAF2105948.1"/>
    <property type="molecule type" value="Genomic_DNA"/>
</dbReference>
<gene>
    <name evidence="1" type="ORF">BDV96DRAFT_591603</name>
</gene>
<accession>A0A6A5YIJ0</accession>
<sequence>MRDSIDAAVLTKLRVKMSDHWKAEKLKEEYKSEAVFWKMYLGYLDQEAQGQMKGESVGEKAITYGRSDGALG</sequence>